<reference evidence="2" key="1">
    <citation type="journal article" date="2019" name="Sci. Rep.">
        <title>Draft genome of Tanacetum cinerariifolium, the natural source of mosquito coil.</title>
        <authorList>
            <person name="Yamashiro T."/>
            <person name="Shiraishi A."/>
            <person name="Satake H."/>
            <person name="Nakayama K."/>
        </authorList>
    </citation>
    <scope>NUCLEOTIDE SEQUENCE</scope>
</reference>
<evidence type="ECO:0000313" key="2">
    <source>
        <dbReference type="EMBL" id="GFC79463.1"/>
    </source>
</evidence>
<proteinExistence type="predicted"/>
<protein>
    <submittedName>
        <fullName evidence="2">Uncharacterized protein</fullName>
    </submittedName>
</protein>
<keyword evidence="1" id="KW-0175">Coiled coil</keyword>
<evidence type="ECO:0000256" key="1">
    <source>
        <dbReference type="SAM" id="Coils"/>
    </source>
</evidence>
<feature type="non-terminal residue" evidence="2">
    <location>
        <position position="215"/>
    </location>
</feature>
<feature type="coiled-coil region" evidence="1">
    <location>
        <begin position="45"/>
        <end position="79"/>
    </location>
</feature>
<dbReference type="EMBL" id="BKCJ011070628">
    <property type="protein sequence ID" value="GFC79463.1"/>
    <property type="molecule type" value="Genomic_DNA"/>
</dbReference>
<accession>A0A699QZX8</accession>
<dbReference type="AlphaFoldDB" id="A0A699QZX8"/>
<sequence length="215" mass="23809">MRRIGKGFSWVETPLFEGMLADRQPAEEGLVDEQFQVDDVVAVAIQQVLNVCSALTKHVKNLENDNAAQKLVIIKLKARVKRLEKANMVKSSKLRHLRKVGASRRIESSDDMEDVFNQGRMIDDMDNDEGIELVKDADIAETEGRHAAEQAKKQAEIYNLDLDHSSKVLSMQEDDLEVQEVVEIVTTTKLITDVVTAFASQVSAGSATVSAAKLS</sequence>
<name>A0A699QZX8_TANCI</name>
<comment type="caution">
    <text evidence="2">The sequence shown here is derived from an EMBL/GenBank/DDBJ whole genome shotgun (WGS) entry which is preliminary data.</text>
</comment>
<organism evidence="2">
    <name type="scientific">Tanacetum cinerariifolium</name>
    <name type="common">Dalmatian daisy</name>
    <name type="synonym">Chrysanthemum cinerariifolium</name>
    <dbReference type="NCBI Taxonomy" id="118510"/>
    <lineage>
        <taxon>Eukaryota</taxon>
        <taxon>Viridiplantae</taxon>
        <taxon>Streptophyta</taxon>
        <taxon>Embryophyta</taxon>
        <taxon>Tracheophyta</taxon>
        <taxon>Spermatophyta</taxon>
        <taxon>Magnoliopsida</taxon>
        <taxon>eudicotyledons</taxon>
        <taxon>Gunneridae</taxon>
        <taxon>Pentapetalae</taxon>
        <taxon>asterids</taxon>
        <taxon>campanulids</taxon>
        <taxon>Asterales</taxon>
        <taxon>Asteraceae</taxon>
        <taxon>Asteroideae</taxon>
        <taxon>Anthemideae</taxon>
        <taxon>Anthemidinae</taxon>
        <taxon>Tanacetum</taxon>
    </lineage>
</organism>
<gene>
    <name evidence="2" type="ORF">Tci_851433</name>
</gene>